<evidence type="ECO:0000256" key="1">
    <source>
        <dbReference type="ARBA" id="ARBA00010062"/>
    </source>
</evidence>
<feature type="signal peptide" evidence="3">
    <location>
        <begin position="1"/>
        <end position="24"/>
    </location>
</feature>
<gene>
    <name evidence="5" type="ORF">GCM10017600_19680</name>
</gene>
<dbReference type="InterPro" id="IPR028081">
    <property type="entry name" value="Leu-bd"/>
</dbReference>
<dbReference type="Proteomes" id="UP001143474">
    <property type="component" value="Unassembled WGS sequence"/>
</dbReference>
<accession>A0A9W6MCB3</accession>
<dbReference type="Gene3D" id="3.40.50.2300">
    <property type="match status" value="2"/>
</dbReference>
<keyword evidence="6" id="KW-1185">Reference proteome</keyword>
<protein>
    <submittedName>
        <fullName evidence="5">Branched-chain amino acid ABC transporter substrate-binding protein</fullName>
    </submittedName>
</protein>
<comment type="similarity">
    <text evidence="1">Belongs to the leucine-binding protein family.</text>
</comment>
<dbReference type="PROSITE" id="PS51257">
    <property type="entry name" value="PROKAR_LIPOPROTEIN"/>
    <property type="match status" value="1"/>
</dbReference>
<dbReference type="AlphaFoldDB" id="A0A9W6MCB3"/>
<evidence type="ECO:0000256" key="3">
    <source>
        <dbReference type="SAM" id="SignalP"/>
    </source>
</evidence>
<evidence type="ECO:0000259" key="4">
    <source>
        <dbReference type="Pfam" id="PF13458"/>
    </source>
</evidence>
<dbReference type="EMBL" id="BSEV01000003">
    <property type="protein sequence ID" value="GLK08563.1"/>
    <property type="molecule type" value="Genomic_DNA"/>
</dbReference>
<proteinExistence type="inferred from homology"/>
<keyword evidence="2 3" id="KW-0732">Signal</keyword>
<feature type="chain" id="PRO_5040924696" evidence="3">
    <location>
        <begin position="25"/>
        <end position="476"/>
    </location>
</feature>
<organism evidence="5 6">
    <name type="scientific">Streptosporangium carneum</name>
    <dbReference type="NCBI Taxonomy" id="47481"/>
    <lineage>
        <taxon>Bacteria</taxon>
        <taxon>Bacillati</taxon>
        <taxon>Actinomycetota</taxon>
        <taxon>Actinomycetes</taxon>
        <taxon>Streptosporangiales</taxon>
        <taxon>Streptosporangiaceae</taxon>
        <taxon>Streptosporangium</taxon>
    </lineage>
</organism>
<sequence length="476" mass="50143">MTGNRIARFAAGTVVLAMLATACASERGGSVDVSAGTNGTTAPASGDAAASGGEETFGTLKSPCGKGDAKGATEQGVTDTQITIGFGDDRGFPAAPGLSKEMGDAISTMIKWCNGQGGINGRQIKGNQYDAAYMQAATVMQKACKQDFMLVGQGFAMDEAAEQFRVGCKLPTVAGFTVGPNAAMGPMKYEAVPYPVDQYNSSALRLAAKLFPEFGKKVDLIVSTSPAVKTGSNKIAAAMKKIGITPMNCGVMLNNDGDASYVPFAEKFKSCGVEALWTSKTPDPASFSLLEALDRVGSKPTLVFEATWYSTAVSKWNTQGVGDKIHVGTIFQPFENADKVPAVKKYLDLVNAEHGKVALLGMQATSGFLLWAQAAQACGSELTRQCVINKLSQVHEWTGGGLHAPTDPGANMPSSCSLMLKLTGPKFAQFYPENIGEYDCNKENILKTDPATWGTKLNEDRVATTFLTPDVIKPTV</sequence>
<reference evidence="5" key="1">
    <citation type="journal article" date="2014" name="Int. J. Syst. Evol. Microbiol.">
        <title>Complete genome sequence of Corynebacterium casei LMG S-19264T (=DSM 44701T), isolated from a smear-ripened cheese.</title>
        <authorList>
            <consortium name="US DOE Joint Genome Institute (JGI-PGF)"/>
            <person name="Walter F."/>
            <person name="Albersmeier A."/>
            <person name="Kalinowski J."/>
            <person name="Ruckert C."/>
        </authorList>
    </citation>
    <scope>NUCLEOTIDE SEQUENCE</scope>
    <source>
        <strain evidence="5">VKM Ac-2007</strain>
    </source>
</reference>
<reference evidence="5" key="2">
    <citation type="submission" date="2023-01" db="EMBL/GenBank/DDBJ databases">
        <authorList>
            <person name="Sun Q."/>
            <person name="Evtushenko L."/>
        </authorList>
    </citation>
    <scope>NUCLEOTIDE SEQUENCE</scope>
    <source>
        <strain evidence="5">VKM Ac-2007</strain>
    </source>
</reference>
<dbReference type="PANTHER" id="PTHR47235">
    <property type="entry name" value="BLR6548 PROTEIN"/>
    <property type="match status" value="1"/>
</dbReference>
<dbReference type="SUPFAM" id="SSF53822">
    <property type="entry name" value="Periplasmic binding protein-like I"/>
    <property type="match status" value="1"/>
</dbReference>
<evidence type="ECO:0000256" key="2">
    <source>
        <dbReference type="ARBA" id="ARBA00022729"/>
    </source>
</evidence>
<dbReference type="PANTHER" id="PTHR47235:SF1">
    <property type="entry name" value="BLR6548 PROTEIN"/>
    <property type="match status" value="1"/>
</dbReference>
<evidence type="ECO:0000313" key="6">
    <source>
        <dbReference type="Proteomes" id="UP001143474"/>
    </source>
</evidence>
<dbReference type="RefSeq" id="WP_271217068.1">
    <property type="nucleotide sequence ID" value="NZ_BAAAVD010000059.1"/>
</dbReference>
<name>A0A9W6MCB3_9ACTN</name>
<dbReference type="InterPro" id="IPR028082">
    <property type="entry name" value="Peripla_BP_I"/>
</dbReference>
<feature type="domain" description="Leucine-binding protein" evidence="4">
    <location>
        <begin position="81"/>
        <end position="402"/>
    </location>
</feature>
<comment type="caution">
    <text evidence="5">The sequence shown here is derived from an EMBL/GenBank/DDBJ whole genome shotgun (WGS) entry which is preliminary data.</text>
</comment>
<evidence type="ECO:0000313" key="5">
    <source>
        <dbReference type="EMBL" id="GLK08563.1"/>
    </source>
</evidence>
<dbReference type="Pfam" id="PF13458">
    <property type="entry name" value="Peripla_BP_6"/>
    <property type="match status" value="1"/>
</dbReference>